<reference evidence="1 2" key="1">
    <citation type="submission" date="2015-01" db="EMBL/GenBank/DDBJ databases">
        <title>Evolution of Trichinella species and genotypes.</title>
        <authorList>
            <person name="Korhonen P.K."/>
            <person name="Edoardo P."/>
            <person name="Giuseppe L.R."/>
            <person name="Gasser R.B."/>
        </authorList>
    </citation>
    <scope>NUCLEOTIDE SEQUENCE [LARGE SCALE GENOMIC DNA]</scope>
    <source>
        <strain evidence="1">ISS417</strain>
    </source>
</reference>
<dbReference type="AlphaFoldDB" id="A0A0V0T6D3"/>
<proteinExistence type="predicted"/>
<comment type="caution">
    <text evidence="1">The sequence shown here is derived from an EMBL/GenBank/DDBJ whole genome shotgun (WGS) entry which is preliminary data.</text>
</comment>
<evidence type="ECO:0000313" key="2">
    <source>
        <dbReference type="Proteomes" id="UP000055048"/>
    </source>
</evidence>
<dbReference type="Proteomes" id="UP000055048">
    <property type="component" value="Unassembled WGS sequence"/>
</dbReference>
<name>A0A0V0T6D3_9BILA</name>
<protein>
    <submittedName>
        <fullName evidence="1">Uncharacterized protein</fullName>
    </submittedName>
</protein>
<evidence type="ECO:0000313" key="1">
    <source>
        <dbReference type="EMBL" id="KRX34003.1"/>
    </source>
</evidence>
<accession>A0A0V0T6D3</accession>
<organism evidence="1 2">
    <name type="scientific">Trichinella murrelli</name>
    <dbReference type="NCBI Taxonomy" id="144512"/>
    <lineage>
        <taxon>Eukaryota</taxon>
        <taxon>Metazoa</taxon>
        <taxon>Ecdysozoa</taxon>
        <taxon>Nematoda</taxon>
        <taxon>Enoplea</taxon>
        <taxon>Dorylaimia</taxon>
        <taxon>Trichinellida</taxon>
        <taxon>Trichinellidae</taxon>
        <taxon>Trichinella</taxon>
    </lineage>
</organism>
<keyword evidence="2" id="KW-1185">Reference proteome</keyword>
<dbReference type="EMBL" id="JYDJ01000655">
    <property type="protein sequence ID" value="KRX34003.1"/>
    <property type="molecule type" value="Genomic_DNA"/>
</dbReference>
<sequence length="88" mass="10184">MTIPKQYQCGFDVFLAQLYPDMQCQVHVLDLVARVYIQVQESQLPLLHILSSPNKFTLSNYNTEIITLKSVSIMGNNYLLHRRSILND</sequence>
<gene>
    <name evidence="1" type="ORF">T05_194</name>
</gene>